<sequence>MNPTPRPLPPRSQAALDAFLARLAEHGATLIEPQWLGVDRPHRVRCAQGHDCTPRPKDVATGGGICRACAGQDPRTAESAFRARLAELGATLLEATWLGNKTRHRVRCVQGHDCAVWPSSVDRGRGVCRTCAGSDPKTAEAAFRVRLEEIGATLLEPTWLGNQTSHRVRCAKGHHCTPRPTNVMSGQGICSICAGAWDVLYVVADQWSELVKVGITSGDPRPRLGEHRRQLGLDQVVRLLTGLPDGAAYQLEQTVLVALRDAGVYPVWGKETFYAPRALRRMLDLVDGYRPMSERHPE</sequence>
<reference evidence="1 2" key="1">
    <citation type="journal article" date="2010" name="J. Bacteriol.">
        <title>Biochemical characterization of a novel indole prenyltransferase from Streptomyces sp. SN-593.</title>
        <authorList>
            <person name="Takahashi S."/>
            <person name="Takagi H."/>
            <person name="Toyoda A."/>
            <person name="Uramoto M."/>
            <person name="Nogawa T."/>
            <person name="Ueki M."/>
            <person name="Sakaki Y."/>
            <person name="Osada H."/>
        </authorList>
    </citation>
    <scope>NUCLEOTIDE SEQUENCE [LARGE SCALE GENOMIC DNA]</scope>
    <source>
        <strain evidence="1 2">SN-593</strain>
    </source>
</reference>
<accession>A0A7U3UT91</accession>
<dbReference type="Proteomes" id="UP000595703">
    <property type="component" value="Chromosome"/>
</dbReference>
<evidence type="ECO:0000313" key="1">
    <source>
        <dbReference type="EMBL" id="BBA98336.1"/>
    </source>
</evidence>
<keyword evidence="2" id="KW-1185">Reference proteome</keyword>
<reference evidence="1 2" key="2">
    <citation type="journal article" date="2011" name="J. Antibiot.">
        <title>Furaquinocins I and J: novel polyketide isoprenoid hybrid compounds from Streptomyces reveromyceticus SN-593.</title>
        <authorList>
            <person name="Panthee S."/>
            <person name="Takahashi S."/>
            <person name="Takagi H."/>
            <person name="Nogawa T."/>
            <person name="Oowada E."/>
            <person name="Uramoto M."/>
            <person name="Osada H."/>
        </authorList>
    </citation>
    <scope>NUCLEOTIDE SEQUENCE [LARGE SCALE GENOMIC DNA]</scope>
    <source>
        <strain evidence="1 2">SN-593</strain>
    </source>
</reference>
<dbReference type="KEGG" id="arev:RVR_4478"/>
<dbReference type="EMBL" id="AP018365">
    <property type="protein sequence ID" value="BBA98336.1"/>
    <property type="molecule type" value="Genomic_DNA"/>
</dbReference>
<name>A0A7U3UT91_9ACTN</name>
<reference evidence="1 2" key="3">
    <citation type="journal article" date="2011" name="Nat. Chem. Biol.">
        <title>Reveromycin A biosynthesis uses RevG and RevJ for stereospecific spiroacetal formation.</title>
        <authorList>
            <person name="Takahashi S."/>
            <person name="Toyoda A."/>
            <person name="Sekiyama Y."/>
            <person name="Takagi H."/>
            <person name="Nogawa T."/>
            <person name="Uramoto M."/>
            <person name="Suzuki R."/>
            <person name="Koshino H."/>
            <person name="Kumano T."/>
            <person name="Panthee S."/>
            <person name="Dairi T."/>
            <person name="Ishikawa J."/>
            <person name="Ikeda H."/>
            <person name="Sakaki Y."/>
            <person name="Osada H."/>
        </authorList>
    </citation>
    <scope>NUCLEOTIDE SEQUENCE [LARGE SCALE GENOMIC DNA]</scope>
    <source>
        <strain evidence="1 2">SN-593</strain>
    </source>
</reference>
<protein>
    <submittedName>
        <fullName evidence="1">Uncharacterized protein</fullName>
    </submittedName>
</protein>
<organism evidence="1 2">
    <name type="scientific">Actinacidiphila reveromycinica</name>
    <dbReference type="NCBI Taxonomy" id="659352"/>
    <lineage>
        <taxon>Bacteria</taxon>
        <taxon>Bacillati</taxon>
        <taxon>Actinomycetota</taxon>
        <taxon>Actinomycetes</taxon>
        <taxon>Kitasatosporales</taxon>
        <taxon>Streptomycetaceae</taxon>
        <taxon>Actinacidiphila</taxon>
    </lineage>
</organism>
<evidence type="ECO:0000313" key="2">
    <source>
        <dbReference type="Proteomes" id="UP000595703"/>
    </source>
</evidence>
<reference evidence="1 2" key="4">
    <citation type="journal article" date="2020" name="Sci. Rep.">
        <title>beta-carboline chemical signals induce reveromycin production through a LuxR family regulator in Streptomyces sp. SN-593.</title>
        <authorList>
            <person name="Panthee S."/>
            <person name="Kito N."/>
            <person name="Hayashi T."/>
            <person name="Shimizu T."/>
            <person name="Ishikawa J."/>
            <person name="Hamamoto H."/>
            <person name="Osada H."/>
            <person name="Takahashi S."/>
        </authorList>
    </citation>
    <scope>NUCLEOTIDE SEQUENCE [LARGE SCALE GENOMIC DNA]</scope>
    <source>
        <strain evidence="1 2">SN-593</strain>
    </source>
</reference>
<proteinExistence type="predicted"/>
<dbReference type="AlphaFoldDB" id="A0A7U3UT91"/>
<gene>
    <name evidence="1" type="ORF">RVR_4478</name>
</gene>